<feature type="transmembrane region" description="Helical" evidence="1">
    <location>
        <begin position="204"/>
        <end position="224"/>
    </location>
</feature>
<proteinExistence type="predicted"/>
<dbReference type="RefSeq" id="WP_355400731.1">
    <property type="nucleotide sequence ID" value="NZ_JBEGHN010000006.1"/>
</dbReference>
<dbReference type="Proteomes" id="UP001550210">
    <property type="component" value="Unassembled WGS sequence"/>
</dbReference>
<feature type="domain" description="Low molecular weight protein antigen 6 PH" evidence="2">
    <location>
        <begin position="70"/>
        <end position="105"/>
    </location>
</feature>
<evidence type="ECO:0000256" key="1">
    <source>
        <dbReference type="SAM" id="Phobius"/>
    </source>
</evidence>
<dbReference type="Pfam" id="PF10756">
    <property type="entry name" value="bPH_6"/>
    <property type="match status" value="1"/>
</dbReference>
<keyword evidence="1" id="KW-0812">Transmembrane</keyword>
<name>A0ABV2V4B0_9ACTN</name>
<comment type="caution">
    <text evidence="3">The sequence shown here is derived from an EMBL/GenBank/DDBJ whole genome shotgun (WGS) entry which is preliminary data.</text>
</comment>
<feature type="transmembrane region" description="Helical" evidence="1">
    <location>
        <begin position="179"/>
        <end position="198"/>
    </location>
</feature>
<feature type="transmembrane region" description="Helical" evidence="1">
    <location>
        <begin position="23"/>
        <end position="42"/>
    </location>
</feature>
<protein>
    <submittedName>
        <fullName evidence="3">PH domain-containing protein</fullName>
    </submittedName>
</protein>
<keyword evidence="1" id="KW-0472">Membrane</keyword>
<keyword evidence="1" id="KW-1133">Transmembrane helix</keyword>
<feature type="transmembrane region" description="Helical" evidence="1">
    <location>
        <begin position="48"/>
        <end position="66"/>
    </location>
</feature>
<sequence length="236" mass="26324">MGEQDSSGIAREYRRTRRMPPQTVLTVTAGVLVGTVSVLSMAASRASVWNGFAIAVWTALVTRAVLEQWRARTSVTADGVTVRGALRTRTWAWSDIYRIRVEDDKQGFPRWSGYLYALDGRRARLPHIDEYQMPDPIAEVADLYATAVRLGLVSPQTRPDVEARIERGARRRTARRRSAVVALVVTAAMFVLDGWLLFTDRPTHTFLLVLCVPVLCQPLAFLALDRVGEARAARTS</sequence>
<evidence type="ECO:0000313" key="4">
    <source>
        <dbReference type="Proteomes" id="UP001550210"/>
    </source>
</evidence>
<accession>A0ABV2V4B0</accession>
<keyword evidence="4" id="KW-1185">Reference proteome</keyword>
<reference evidence="3 4" key="1">
    <citation type="submission" date="2024-06" db="EMBL/GenBank/DDBJ databases">
        <title>The Natural Products Discovery Center: Release of the First 8490 Sequenced Strains for Exploring Actinobacteria Biosynthetic Diversity.</title>
        <authorList>
            <person name="Kalkreuter E."/>
            <person name="Kautsar S.A."/>
            <person name="Yang D."/>
            <person name="Bader C.D."/>
            <person name="Teijaro C.N."/>
            <person name="Fluegel L."/>
            <person name="Davis C.M."/>
            <person name="Simpson J.R."/>
            <person name="Lauterbach L."/>
            <person name="Steele A.D."/>
            <person name="Gui C."/>
            <person name="Meng S."/>
            <person name="Li G."/>
            <person name="Viehrig K."/>
            <person name="Ye F."/>
            <person name="Su P."/>
            <person name="Kiefer A.F."/>
            <person name="Nichols A."/>
            <person name="Cepeda A.J."/>
            <person name="Yan W."/>
            <person name="Fan B."/>
            <person name="Jiang Y."/>
            <person name="Adhikari A."/>
            <person name="Zheng C.-J."/>
            <person name="Schuster L."/>
            <person name="Cowan T.M."/>
            <person name="Smanski M.J."/>
            <person name="Chevrette M.G."/>
            <person name="De Carvalho L.P.S."/>
            <person name="Shen B."/>
        </authorList>
    </citation>
    <scope>NUCLEOTIDE SEQUENCE [LARGE SCALE GENOMIC DNA]</scope>
    <source>
        <strain evidence="3 4">NPDC006434</strain>
    </source>
</reference>
<dbReference type="EMBL" id="JBEXPZ010000043">
    <property type="protein sequence ID" value="MET9848657.1"/>
    <property type="molecule type" value="Genomic_DNA"/>
</dbReference>
<gene>
    <name evidence="3" type="ORF">ABZZ21_29780</name>
</gene>
<dbReference type="InterPro" id="IPR019692">
    <property type="entry name" value="CFP-6_PH"/>
</dbReference>
<evidence type="ECO:0000313" key="3">
    <source>
        <dbReference type="EMBL" id="MET9848657.1"/>
    </source>
</evidence>
<evidence type="ECO:0000259" key="2">
    <source>
        <dbReference type="Pfam" id="PF10756"/>
    </source>
</evidence>
<organism evidence="3 4">
    <name type="scientific">Streptomyces ossamyceticus</name>
    <dbReference type="NCBI Taxonomy" id="249581"/>
    <lineage>
        <taxon>Bacteria</taxon>
        <taxon>Bacillati</taxon>
        <taxon>Actinomycetota</taxon>
        <taxon>Actinomycetes</taxon>
        <taxon>Kitasatosporales</taxon>
        <taxon>Streptomycetaceae</taxon>
        <taxon>Streptomyces</taxon>
    </lineage>
</organism>